<reference evidence="6 7" key="1">
    <citation type="submission" date="2015-03" db="EMBL/GenBank/DDBJ databases">
        <title>Luteipulveratus halotolerans sp. nov., a novel actinobacterium (Dermacoccaceae) from Sarawak, Malaysia.</title>
        <authorList>
            <person name="Juboi H."/>
            <person name="Basik A."/>
            <person name="Shamsul S.S."/>
            <person name="Arnold P."/>
            <person name="Schmitt E.K."/>
            <person name="Sanglier J.-J."/>
            <person name="Yeo T."/>
        </authorList>
    </citation>
    <scope>NUCLEOTIDE SEQUENCE [LARGE SCALE GENOMIC DNA]</scope>
    <source>
        <strain evidence="6 7">MN07-A0370</strain>
    </source>
</reference>
<comment type="pathway">
    <text evidence="2">Siderophore biosynthesis; mycobactin biosynthesis.</text>
</comment>
<dbReference type="Proteomes" id="UP000066480">
    <property type="component" value="Chromosome"/>
</dbReference>
<dbReference type="InterPro" id="IPR016181">
    <property type="entry name" value="Acyl_CoA_acyltransferase"/>
</dbReference>
<dbReference type="KEGG" id="lmoi:VV02_14850"/>
<accession>A0A0K1JQF1</accession>
<protein>
    <recommendedName>
        <fullName evidence="3">Lysine N-acyltransferase MbtK</fullName>
    </recommendedName>
    <alternativeName>
        <fullName evidence="4">Mycobactin synthase protein K</fullName>
    </alternativeName>
</protein>
<dbReference type="SUPFAM" id="SSF55729">
    <property type="entry name" value="Acyl-CoA N-acyltransferases (Nat)"/>
    <property type="match status" value="1"/>
</dbReference>
<dbReference type="SMART" id="SM01006">
    <property type="entry name" value="AlcB"/>
    <property type="match status" value="1"/>
</dbReference>
<evidence type="ECO:0000256" key="3">
    <source>
        <dbReference type="ARBA" id="ARBA00020586"/>
    </source>
</evidence>
<comment type="function">
    <text evidence="1">Acyltransferase required for the direct transfer of medium- to long-chain fatty acyl moieties from a carrier protein (MbtL) on to the epsilon-amino group of lysine residue in the mycobactin core.</text>
</comment>
<gene>
    <name evidence="6" type="ORF">VV02_14850</name>
</gene>
<evidence type="ECO:0000256" key="2">
    <source>
        <dbReference type="ARBA" id="ARBA00005102"/>
    </source>
</evidence>
<evidence type="ECO:0000256" key="1">
    <source>
        <dbReference type="ARBA" id="ARBA00003818"/>
    </source>
</evidence>
<dbReference type="Gene3D" id="3.40.630.30">
    <property type="match status" value="1"/>
</dbReference>
<keyword evidence="7" id="KW-1185">Reference proteome</keyword>
<evidence type="ECO:0000313" key="6">
    <source>
        <dbReference type="EMBL" id="AKU18951.1"/>
    </source>
</evidence>
<dbReference type="GO" id="GO:0016410">
    <property type="term" value="F:N-acyltransferase activity"/>
    <property type="evidence" value="ECO:0007669"/>
    <property type="project" value="TreeGrafter"/>
</dbReference>
<dbReference type="EMBL" id="CP011112">
    <property type="protein sequence ID" value="AKU18951.1"/>
    <property type="molecule type" value="Genomic_DNA"/>
</dbReference>
<dbReference type="PANTHER" id="PTHR31438:SF1">
    <property type="entry name" value="LYSINE N-ACYLTRANSFERASE C17G9.06C-RELATED"/>
    <property type="match status" value="1"/>
</dbReference>
<name>A0A0K1JQF1_9MICO</name>
<evidence type="ECO:0000259" key="5">
    <source>
        <dbReference type="SMART" id="SM01006"/>
    </source>
</evidence>
<evidence type="ECO:0000313" key="7">
    <source>
        <dbReference type="Proteomes" id="UP000066480"/>
    </source>
</evidence>
<dbReference type="PANTHER" id="PTHR31438">
    <property type="entry name" value="LYSINE N-ACYLTRANSFERASE C17G9.06C-RELATED"/>
    <property type="match status" value="1"/>
</dbReference>
<dbReference type="AlphaFoldDB" id="A0A0K1JQF1"/>
<dbReference type="UniPathway" id="UPA00011"/>
<proteinExistence type="predicted"/>
<feature type="domain" description="Acyltransferase MbtK/IucB-like conserved" evidence="5">
    <location>
        <begin position="8"/>
        <end position="55"/>
    </location>
</feature>
<sequence>MTSSITLAPFDGDRDSEVLHQWVTHPRSVYWGMQHSSVSDVETAYRGLALDPYHHAFVGFVDAQAQFLMEVYDPRHRELADVPEIEHGDVGMHLLVAPAEQPVHGFTRSVMRAVLQYCFQPEEVRRVVVEPDVRNTKIAALNAAAGFRVVREVPLHDKVAALSFCTRAQFEASELGGDLA</sequence>
<dbReference type="STRING" id="571913.VV02_14850"/>
<dbReference type="InterPro" id="IPR019432">
    <property type="entry name" value="Acyltransferase_MbtK/IucB-like"/>
</dbReference>
<keyword evidence="6" id="KW-0808">Transferase</keyword>
<dbReference type="GO" id="GO:0019290">
    <property type="term" value="P:siderophore biosynthetic process"/>
    <property type="evidence" value="ECO:0007669"/>
    <property type="project" value="InterPro"/>
</dbReference>
<dbReference type="Pfam" id="PF13523">
    <property type="entry name" value="Acetyltransf_8"/>
    <property type="match status" value="1"/>
</dbReference>
<organism evidence="6 7">
    <name type="scientific">Luteipulveratus mongoliensis</name>
    <dbReference type="NCBI Taxonomy" id="571913"/>
    <lineage>
        <taxon>Bacteria</taxon>
        <taxon>Bacillati</taxon>
        <taxon>Actinomycetota</taxon>
        <taxon>Actinomycetes</taxon>
        <taxon>Micrococcales</taxon>
        <taxon>Dermacoccaceae</taxon>
        <taxon>Luteipulveratus</taxon>
    </lineage>
</organism>
<evidence type="ECO:0000256" key="4">
    <source>
        <dbReference type="ARBA" id="ARBA00031122"/>
    </source>
</evidence>